<evidence type="ECO:0000313" key="1">
    <source>
        <dbReference type="EMBL" id="KPC42230.1"/>
    </source>
</evidence>
<dbReference type="EMBL" id="LGLO01000076">
    <property type="protein sequence ID" value="KPC42230.1"/>
    <property type="molecule type" value="Genomic_DNA"/>
</dbReference>
<gene>
    <name evidence="1" type="ORF">AC496_1793</name>
</gene>
<protein>
    <submittedName>
        <fullName evidence="1">Outer membrane porin</fullName>
    </submittedName>
</protein>
<accession>A0ABR5L9Y5</accession>
<reference evidence="1 2" key="1">
    <citation type="submission" date="2015-10" db="EMBL/GenBank/DDBJ databases">
        <title>Comparative genomics and high-throughput reverse genetic screens identify a new phytobacterial MAMP and an Arabidopsis receptor required for immune elicitation.</title>
        <authorList>
            <person name="Mott G.A."/>
            <person name="Thakur S."/>
            <person name="Wang P.W."/>
            <person name="Desveaux D."/>
            <person name="Guttman D.S."/>
        </authorList>
    </citation>
    <scope>NUCLEOTIDE SEQUENCE [LARGE SCALE GENOMIC DNA]</scope>
    <source>
        <strain evidence="1 2">BR1</strain>
    </source>
</reference>
<organism evidence="1 2">
    <name type="scientific">Pseudomonas savastanoi pv. glycinea</name>
    <name type="common">Pseudomonas syringae pv. glycinea</name>
    <dbReference type="NCBI Taxonomy" id="318"/>
    <lineage>
        <taxon>Bacteria</taxon>
        <taxon>Pseudomonadati</taxon>
        <taxon>Pseudomonadota</taxon>
        <taxon>Gammaproteobacteria</taxon>
        <taxon>Pseudomonadales</taxon>
        <taxon>Pseudomonadaceae</taxon>
        <taxon>Pseudomonas</taxon>
    </lineage>
</organism>
<keyword evidence="2" id="KW-1185">Reference proteome</keyword>
<dbReference type="Proteomes" id="UP000037836">
    <property type="component" value="Unassembled WGS sequence"/>
</dbReference>
<sequence>MSTLFFRGKNCGLALGLLGVSAIPDLAQAQGLLEDSHGTLTLRNY</sequence>
<name>A0ABR5L9Y5_PSESG</name>
<evidence type="ECO:0000313" key="2">
    <source>
        <dbReference type="Proteomes" id="UP000037836"/>
    </source>
</evidence>
<comment type="caution">
    <text evidence="1">The sequence shown here is derived from an EMBL/GenBank/DDBJ whole genome shotgun (WGS) entry which is preliminary data.</text>
</comment>
<proteinExistence type="predicted"/>